<keyword evidence="2" id="KW-1185">Reference proteome</keyword>
<evidence type="ECO:0000313" key="1">
    <source>
        <dbReference type="EMBL" id="KAL1842260.1"/>
    </source>
</evidence>
<dbReference type="EMBL" id="JAZHXJ010001969">
    <property type="protein sequence ID" value="KAL1842260.1"/>
    <property type="molecule type" value="Genomic_DNA"/>
</dbReference>
<reference evidence="1 2" key="1">
    <citation type="journal article" date="2024" name="Commun. Biol.">
        <title>Comparative genomic analysis of thermophilic fungi reveals convergent evolutionary adaptations and gene losses.</title>
        <authorList>
            <person name="Steindorff A.S."/>
            <person name="Aguilar-Pontes M.V."/>
            <person name="Robinson A.J."/>
            <person name="Andreopoulos B."/>
            <person name="LaButti K."/>
            <person name="Kuo A."/>
            <person name="Mondo S."/>
            <person name="Riley R."/>
            <person name="Otillar R."/>
            <person name="Haridas S."/>
            <person name="Lipzen A."/>
            <person name="Grimwood J."/>
            <person name="Schmutz J."/>
            <person name="Clum A."/>
            <person name="Reid I.D."/>
            <person name="Moisan M.C."/>
            <person name="Butler G."/>
            <person name="Nguyen T.T.M."/>
            <person name="Dewar K."/>
            <person name="Conant G."/>
            <person name="Drula E."/>
            <person name="Henrissat B."/>
            <person name="Hansel C."/>
            <person name="Singer S."/>
            <person name="Hutchinson M.I."/>
            <person name="de Vries R.P."/>
            <person name="Natvig D.O."/>
            <person name="Powell A.J."/>
            <person name="Tsang A."/>
            <person name="Grigoriev I.V."/>
        </authorList>
    </citation>
    <scope>NUCLEOTIDE SEQUENCE [LARGE SCALE GENOMIC DNA]</scope>
    <source>
        <strain evidence="1 2">ATCC 24622</strain>
    </source>
</reference>
<accession>A0ABR3VLJ6</accession>
<gene>
    <name evidence="1" type="ORF">VTK73DRAFT_3167</name>
</gene>
<dbReference type="Proteomes" id="UP001586593">
    <property type="component" value="Unassembled WGS sequence"/>
</dbReference>
<name>A0ABR3VLJ6_9PEZI</name>
<organism evidence="1 2">
    <name type="scientific">Phialemonium thermophilum</name>
    <dbReference type="NCBI Taxonomy" id="223376"/>
    <lineage>
        <taxon>Eukaryota</taxon>
        <taxon>Fungi</taxon>
        <taxon>Dikarya</taxon>
        <taxon>Ascomycota</taxon>
        <taxon>Pezizomycotina</taxon>
        <taxon>Sordariomycetes</taxon>
        <taxon>Sordariomycetidae</taxon>
        <taxon>Cephalothecales</taxon>
        <taxon>Cephalothecaceae</taxon>
        <taxon>Phialemonium</taxon>
    </lineage>
</organism>
<protein>
    <submittedName>
        <fullName evidence="1">Uncharacterized protein</fullName>
    </submittedName>
</protein>
<evidence type="ECO:0000313" key="2">
    <source>
        <dbReference type="Proteomes" id="UP001586593"/>
    </source>
</evidence>
<sequence length="181" mass="20190">MVHGVVVGLDAEAHAALEVGQDPCRLGDLDGLDAHARDGEVLVGGGDLVRSHGDGVDLRERRGVGGVEQVFFGSWYRRRRMSRSMDCAGITESTGRYTTRKDKEELGYQRRQEESRAALVERLLFDEECRVVDKKIRIQETDGSHHGRPLEIFITLPALSTATGGWFARKREMRRAPVCPS</sequence>
<proteinExistence type="predicted"/>
<comment type="caution">
    <text evidence="1">The sequence shown here is derived from an EMBL/GenBank/DDBJ whole genome shotgun (WGS) entry which is preliminary data.</text>
</comment>